<keyword evidence="2" id="KW-1185">Reference proteome</keyword>
<proteinExistence type="predicted"/>
<sequence length="148" mass="17443">MKSIFNPRDNQELISRIEKLTPESQSIWGKMTVDQMLSHCIAPIDVALGIQTIKMPFLLGILGRMMKNKWLNAPEFKKNTPTAKEFIRINHYDFEKSKQELIEKTRKFQEGTKVITLEVHPFWGKLSAEDWNNLQWKHLDHHLRQFGV</sequence>
<evidence type="ECO:0000313" key="1">
    <source>
        <dbReference type="EMBL" id="RXR19386.1"/>
    </source>
</evidence>
<dbReference type="AlphaFoldDB" id="A0A4Q1K6B9"/>
<protein>
    <submittedName>
        <fullName evidence="1">DUF1569 domain-containing protein</fullName>
    </submittedName>
</protein>
<organism evidence="1 2">
    <name type="scientific">Flavobacterium amnicola</name>
    <dbReference type="NCBI Taxonomy" id="2506422"/>
    <lineage>
        <taxon>Bacteria</taxon>
        <taxon>Pseudomonadati</taxon>
        <taxon>Bacteroidota</taxon>
        <taxon>Flavobacteriia</taxon>
        <taxon>Flavobacteriales</taxon>
        <taxon>Flavobacteriaceae</taxon>
        <taxon>Flavobacterium</taxon>
    </lineage>
</organism>
<dbReference type="EMBL" id="SBKO01000002">
    <property type="protein sequence ID" value="RXR19386.1"/>
    <property type="molecule type" value="Genomic_DNA"/>
</dbReference>
<evidence type="ECO:0000313" key="2">
    <source>
        <dbReference type="Proteomes" id="UP000290283"/>
    </source>
</evidence>
<dbReference type="Pfam" id="PF07606">
    <property type="entry name" value="DUF1569"/>
    <property type="match status" value="1"/>
</dbReference>
<dbReference type="Gene3D" id="1.20.120.450">
    <property type="entry name" value="dinb family like domain"/>
    <property type="match status" value="1"/>
</dbReference>
<dbReference type="Proteomes" id="UP000290283">
    <property type="component" value="Unassembled WGS sequence"/>
</dbReference>
<reference evidence="2" key="1">
    <citation type="submission" date="2019-01" db="EMBL/GenBank/DDBJ databases">
        <title>Cytophagaceae bacterium strain CAR-16.</title>
        <authorList>
            <person name="Chen W.-M."/>
        </authorList>
    </citation>
    <scope>NUCLEOTIDE SEQUENCE [LARGE SCALE GENOMIC DNA]</scope>
    <source>
        <strain evidence="2">LLJ-11</strain>
    </source>
</reference>
<dbReference type="InterPro" id="IPR011463">
    <property type="entry name" value="DUF1569"/>
</dbReference>
<accession>A0A4Q1K6B9</accession>
<dbReference type="InterPro" id="IPR034660">
    <property type="entry name" value="DinB/YfiT-like"/>
</dbReference>
<gene>
    <name evidence="1" type="ORF">EQG63_08060</name>
</gene>
<dbReference type="OrthoDB" id="2599194at2"/>
<name>A0A4Q1K6B9_9FLAO</name>
<comment type="caution">
    <text evidence="1">The sequence shown here is derived from an EMBL/GenBank/DDBJ whole genome shotgun (WGS) entry which is preliminary data.</text>
</comment>
<dbReference type="RefSeq" id="WP_129435844.1">
    <property type="nucleotide sequence ID" value="NZ_SBKO01000002.1"/>
</dbReference>